<organism evidence="2 3">
    <name type="scientific">Sphingosinicella rhizophila</name>
    <dbReference type="NCBI Taxonomy" id="3050082"/>
    <lineage>
        <taxon>Bacteria</taxon>
        <taxon>Pseudomonadati</taxon>
        <taxon>Pseudomonadota</taxon>
        <taxon>Alphaproteobacteria</taxon>
        <taxon>Sphingomonadales</taxon>
        <taxon>Sphingosinicellaceae</taxon>
        <taxon>Sphingosinicella</taxon>
    </lineage>
</organism>
<evidence type="ECO:0000313" key="3">
    <source>
        <dbReference type="Proteomes" id="UP001259572"/>
    </source>
</evidence>
<evidence type="ECO:0000313" key="2">
    <source>
        <dbReference type="EMBL" id="MDT9598540.1"/>
    </source>
</evidence>
<sequence length="152" mass="17568">MATNGHTSEPLDVALAVIPSLPRALLTRLVTRAIDRLDEIDGDPDLELTGEENEPDFSKPLEGYGPGCPISEPDLGIEDMPQDEEHPDIRRIADPEAYRFHVRRLRDDRCYRLGRHSRHRFDGAWRLFTDPVVPNRRQIMRRKRGLPKWPRA</sequence>
<comment type="caution">
    <text evidence="2">The sequence shown here is derived from an EMBL/GenBank/DDBJ whole genome shotgun (WGS) entry which is preliminary data.</text>
</comment>
<accession>A0ABU3Q6I2</accession>
<gene>
    <name evidence="2" type="ORF">RQX22_06205</name>
</gene>
<proteinExistence type="predicted"/>
<feature type="region of interest" description="Disordered" evidence="1">
    <location>
        <begin position="41"/>
        <end position="84"/>
    </location>
</feature>
<dbReference type="Proteomes" id="UP001259572">
    <property type="component" value="Unassembled WGS sequence"/>
</dbReference>
<reference evidence="2 3" key="1">
    <citation type="submission" date="2023-05" db="EMBL/GenBank/DDBJ databases">
        <authorList>
            <person name="Guo Y."/>
        </authorList>
    </citation>
    <scope>NUCLEOTIDE SEQUENCE [LARGE SCALE GENOMIC DNA]</scope>
    <source>
        <strain evidence="2 3">GR2756</strain>
    </source>
</reference>
<evidence type="ECO:0000256" key="1">
    <source>
        <dbReference type="SAM" id="MobiDB-lite"/>
    </source>
</evidence>
<name>A0ABU3Q6I2_9SPHN</name>
<feature type="compositionally biased region" description="Acidic residues" evidence="1">
    <location>
        <begin position="41"/>
        <end position="55"/>
    </location>
</feature>
<protein>
    <submittedName>
        <fullName evidence="2">Uncharacterized protein</fullName>
    </submittedName>
</protein>
<keyword evidence="3" id="KW-1185">Reference proteome</keyword>
<dbReference type="RefSeq" id="WP_315724694.1">
    <property type="nucleotide sequence ID" value="NZ_JAVUPU010000003.1"/>
</dbReference>
<dbReference type="EMBL" id="JAVUPU010000003">
    <property type="protein sequence ID" value="MDT9598540.1"/>
    <property type="molecule type" value="Genomic_DNA"/>
</dbReference>